<organism evidence="1 2">
    <name type="scientific">Planobispora takensis</name>
    <dbReference type="NCBI Taxonomy" id="1367882"/>
    <lineage>
        <taxon>Bacteria</taxon>
        <taxon>Bacillati</taxon>
        <taxon>Actinomycetota</taxon>
        <taxon>Actinomycetes</taxon>
        <taxon>Streptosporangiales</taxon>
        <taxon>Streptosporangiaceae</taxon>
        <taxon>Planobispora</taxon>
    </lineage>
</organism>
<evidence type="ECO:0000313" key="2">
    <source>
        <dbReference type="Proteomes" id="UP000634476"/>
    </source>
</evidence>
<dbReference type="RefSeq" id="WP_203879257.1">
    <property type="nucleotide sequence ID" value="NZ_BOOK01000060.1"/>
</dbReference>
<dbReference type="InterPro" id="IPR001343">
    <property type="entry name" value="Hemolysn_Ca-bd"/>
</dbReference>
<protein>
    <submittedName>
        <fullName evidence="1">Uncharacterized protein</fullName>
    </submittedName>
</protein>
<dbReference type="SUPFAM" id="SSF51120">
    <property type="entry name" value="beta-Roll"/>
    <property type="match status" value="1"/>
</dbReference>
<dbReference type="Gene3D" id="2.150.10.10">
    <property type="entry name" value="Serralysin-like metalloprotease, C-terminal"/>
    <property type="match status" value="1"/>
</dbReference>
<dbReference type="GO" id="GO:0005509">
    <property type="term" value="F:calcium ion binding"/>
    <property type="evidence" value="ECO:0007669"/>
    <property type="project" value="InterPro"/>
</dbReference>
<dbReference type="InterPro" id="IPR011049">
    <property type="entry name" value="Serralysin-like_metalloprot_C"/>
</dbReference>
<name>A0A8J3T2S4_9ACTN</name>
<dbReference type="Pfam" id="PF00353">
    <property type="entry name" value="HemolysinCabind"/>
    <property type="match status" value="1"/>
</dbReference>
<reference evidence="1" key="1">
    <citation type="submission" date="2021-01" db="EMBL/GenBank/DDBJ databases">
        <title>Whole genome shotgun sequence of Planobispora takensis NBRC 109077.</title>
        <authorList>
            <person name="Komaki H."/>
            <person name="Tamura T."/>
        </authorList>
    </citation>
    <scope>NUCLEOTIDE SEQUENCE</scope>
    <source>
        <strain evidence="1">NBRC 109077</strain>
    </source>
</reference>
<comment type="caution">
    <text evidence="1">The sequence shown here is derived from an EMBL/GenBank/DDBJ whole genome shotgun (WGS) entry which is preliminary data.</text>
</comment>
<accession>A0A8J3T2S4</accession>
<proteinExistence type="predicted"/>
<keyword evidence="2" id="KW-1185">Reference proteome</keyword>
<gene>
    <name evidence="1" type="ORF">Pta02_70350</name>
</gene>
<dbReference type="EMBL" id="BOOK01000060">
    <property type="protein sequence ID" value="GII05027.1"/>
    <property type="molecule type" value="Genomic_DNA"/>
</dbReference>
<dbReference type="Proteomes" id="UP000634476">
    <property type="component" value="Unassembled WGS sequence"/>
</dbReference>
<dbReference type="AlphaFoldDB" id="A0A8J3T2S4"/>
<sequence length="147" mass="15168">MAGGQLFINGTDVSDTITMSVNGSFIEVVNLNDTLAPNSVCTKINNAVRCPRSGVTKALIRTRGGRDVVRNDTGLSALPVTVFLDDGNDDYFGGPNQDIVAGGPGTDTMRTFGGNDVISGELGFDTADAGTGADSCIAEVEISCETD</sequence>
<evidence type="ECO:0000313" key="1">
    <source>
        <dbReference type="EMBL" id="GII05027.1"/>
    </source>
</evidence>